<dbReference type="InterPro" id="IPR007159">
    <property type="entry name" value="SpoVT-AbrB_dom"/>
</dbReference>
<dbReference type="InterPro" id="IPR035644">
    <property type="entry name" value="MraZ_C"/>
</dbReference>
<comment type="caution">
    <text evidence="3">The sequence shown here is derived from an EMBL/GenBank/DDBJ whole genome shotgun (WGS) entry which is preliminary data.</text>
</comment>
<organism evidence="3 4">
    <name type="scientific">Luteolibacter algae</name>
    <dbReference type="NCBI Taxonomy" id="454151"/>
    <lineage>
        <taxon>Bacteria</taxon>
        <taxon>Pseudomonadati</taxon>
        <taxon>Verrucomicrobiota</taxon>
        <taxon>Verrucomicrobiia</taxon>
        <taxon>Verrucomicrobiales</taxon>
        <taxon>Verrucomicrobiaceae</taxon>
        <taxon>Luteolibacter</taxon>
    </lineage>
</organism>
<dbReference type="Pfam" id="PF02381">
    <property type="entry name" value="MraZ"/>
    <property type="match status" value="1"/>
</dbReference>
<proteinExistence type="predicted"/>
<accession>A0ABW5D6Y4</accession>
<feature type="domain" description="SpoVT-AbrB" evidence="2">
    <location>
        <begin position="85"/>
        <end position="130"/>
    </location>
</feature>
<dbReference type="EMBL" id="JBHUIT010000016">
    <property type="protein sequence ID" value="MFD2256837.1"/>
    <property type="molecule type" value="Genomic_DNA"/>
</dbReference>
<dbReference type="Gene3D" id="3.40.1550.20">
    <property type="entry name" value="Transcriptional regulator MraZ domain"/>
    <property type="match status" value="1"/>
</dbReference>
<reference evidence="4" key="1">
    <citation type="journal article" date="2019" name="Int. J. Syst. Evol. Microbiol.">
        <title>The Global Catalogue of Microorganisms (GCM) 10K type strain sequencing project: providing services to taxonomists for standard genome sequencing and annotation.</title>
        <authorList>
            <consortium name="The Broad Institute Genomics Platform"/>
            <consortium name="The Broad Institute Genome Sequencing Center for Infectious Disease"/>
            <person name="Wu L."/>
            <person name="Ma J."/>
        </authorList>
    </citation>
    <scope>NUCLEOTIDE SEQUENCE [LARGE SCALE GENOMIC DNA]</scope>
    <source>
        <strain evidence="4">CGMCC 4.7106</strain>
    </source>
</reference>
<sequence>MIPQFQQYKGSFPYKTDSKNRVNVVPAWRPAQGEPVNLMPSISEGVKILKVLTQEAFEYRVERIKQHAESPKQESQMKTKLVRMLREVSVNDQGKLLIPKDLAEYAGIAPDSEVMLSAGDSHFEIWNRDKFEEIFGLSPVPEDEDHLAIF</sequence>
<protein>
    <submittedName>
        <fullName evidence="3">Division/cell wall cluster transcriptional repressor MraZ</fullName>
    </submittedName>
</protein>
<dbReference type="Proteomes" id="UP001597375">
    <property type="component" value="Unassembled WGS sequence"/>
</dbReference>
<gene>
    <name evidence="3" type="ORF">ACFSSA_09130</name>
</gene>
<dbReference type="RefSeq" id="WP_386820124.1">
    <property type="nucleotide sequence ID" value="NZ_JBHUIT010000016.1"/>
</dbReference>
<keyword evidence="1" id="KW-0238">DNA-binding</keyword>
<name>A0ABW5D6Y4_9BACT</name>
<dbReference type="InterPro" id="IPR037914">
    <property type="entry name" value="SpoVT-AbrB_sf"/>
</dbReference>
<dbReference type="PROSITE" id="PS51740">
    <property type="entry name" value="SPOVT_ABRB"/>
    <property type="match status" value="1"/>
</dbReference>
<dbReference type="SUPFAM" id="SSF89447">
    <property type="entry name" value="AbrB/MazE/MraZ-like"/>
    <property type="match status" value="1"/>
</dbReference>
<dbReference type="InterPro" id="IPR038619">
    <property type="entry name" value="MraZ_sf"/>
</dbReference>
<evidence type="ECO:0000313" key="4">
    <source>
        <dbReference type="Proteomes" id="UP001597375"/>
    </source>
</evidence>
<evidence type="ECO:0000256" key="1">
    <source>
        <dbReference type="PROSITE-ProRule" id="PRU01076"/>
    </source>
</evidence>
<dbReference type="InterPro" id="IPR020603">
    <property type="entry name" value="MraZ_dom"/>
</dbReference>
<evidence type="ECO:0000313" key="3">
    <source>
        <dbReference type="EMBL" id="MFD2256837.1"/>
    </source>
</evidence>
<keyword evidence="4" id="KW-1185">Reference proteome</keyword>
<evidence type="ECO:0000259" key="2">
    <source>
        <dbReference type="PROSITE" id="PS51740"/>
    </source>
</evidence>
<dbReference type="CDD" id="cd16321">
    <property type="entry name" value="MraZ_C"/>
    <property type="match status" value="1"/>
</dbReference>